<feature type="domain" description="N-acetyltransferase" evidence="2">
    <location>
        <begin position="1"/>
        <end position="126"/>
    </location>
</feature>
<dbReference type="InterPro" id="IPR016181">
    <property type="entry name" value="Acyl_CoA_acyltransferase"/>
</dbReference>
<gene>
    <name evidence="3" type="ORF">GCM10010361_42180</name>
</gene>
<protein>
    <recommendedName>
        <fullName evidence="2">N-acetyltransferase domain-containing protein</fullName>
    </recommendedName>
</protein>
<dbReference type="InterPro" id="IPR000182">
    <property type="entry name" value="GNAT_dom"/>
</dbReference>
<evidence type="ECO:0000259" key="2">
    <source>
        <dbReference type="PROSITE" id="PS51186"/>
    </source>
</evidence>
<evidence type="ECO:0000313" key="3">
    <source>
        <dbReference type="EMBL" id="GAA0473477.1"/>
    </source>
</evidence>
<name>A0ABN1AD35_9ACTN</name>
<feature type="region of interest" description="Disordered" evidence="1">
    <location>
        <begin position="110"/>
        <end position="137"/>
    </location>
</feature>
<evidence type="ECO:0000256" key="1">
    <source>
        <dbReference type="SAM" id="MobiDB-lite"/>
    </source>
</evidence>
<dbReference type="Pfam" id="PF00583">
    <property type="entry name" value="Acetyltransf_1"/>
    <property type="match status" value="1"/>
</dbReference>
<dbReference type="SUPFAM" id="SSF55729">
    <property type="entry name" value="Acyl-CoA N-acyltransferases (Nat)"/>
    <property type="match status" value="1"/>
</dbReference>
<dbReference type="EMBL" id="BAAABY010000030">
    <property type="protein sequence ID" value="GAA0473477.1"/>
    <property type="molecule type" value="Genomic_DNA"/>
</dbReference>
<keyword evidence="4" id="KW-1185">Reference proteome</keyword>
<comment type="caution">
    <text evidence="3">The sequence shown here is derived from an EMBL/GenBank/DDBJ whole genome shotgun (WGS) entry which is preliminary data.</text>
</comment>
<organism evidence="3 4">
    <name type="scientific">Streptomyces olivaceiscleroticus</name>
    <dbReference type="NCBI Taxonomy" id="68245"/>
    <lineage>
        <taxon>Bacteria</taxon>
        <taxon>Bacillati</taxon>
        <taxon>Actinomycetota</taxon>
        <taxon>Actinomycetes</taxon>
        <taxon>Kitasatosporales</taxon>
        <taxon>Streptomycetaceae</taxon>
        <taxon>Streptomyces</taxon>
    </lineage>
</organism>
<sequence>MPSTDGTFRSDRLYAAFSSADWAPYLFTRHERPIGLALVRGLEGPTRVLSSFFVVRGVRRTGIGLRAAEEVIARHPGPWEVAFQDDNTAAVRFWRRVASEVAGVAWTEEHRDVPGRPGLPPDSWISFDTSARAGDRP</sequence>
<evidence type="ECO:0000313" key="4">
    <source>
        <dbReference type="Proteomes" id="UP001500909"/>
    </source>
</evidence>
<proteinExistence type="predicted"/>
<accession>A0ABN1AD35</accession>
<dbReference type="Gene3D" id="3.40.630.30">
    <property type="match status" value="1"/>
</dbReference>
<dbReference type="Proteomes" id="UP001500909">
    <property type="component" value="Unassembled WGS sequence"/>
</dbReference>
<dbReference type="PROSITE" id="PS51186">
    <property type="entry name" value="GNAT"/>
    <property type="match status" value="1"/>
</dbReference>
<reference evidence="3 4" key="1">
    <citation type="journal article" date="2019" name="Int. J. Syst. Evol. Microbiol.">
        <title>The Global Catalogue of Microorganisms (GCM) 10K type strain sequencing project: providing services to taxonomists for standard genome sequencing and annotation.</title>
        <authorList>
            <consortium name="The Broad Institute Genomics Platform"/>
            <consortium name="The Broad Institute Genome Sequencing Center for Infectious Disease"/>
            <person name="Wu L."/>
            <person name="Ma J."/>
        </authorList>
    </citation>
    <scope>NUCLEOTIDE SEQUENCE [LARGE SCALE GENOMIC DNA]</scope>
    <source>
        <strain evidence="3 4">JCM 4805</strain>
    </source>
</reference>